<evidence type="ECO:0000256" key="2">
    <source>
        <dbReference type="ARBA" id="ARBA00009765"/>
    </source>
</evidence>
<dbReference type="KEGG" id="rlc:K227x_32110"/>
<evidence type="ECO:0000256" key="4">
    <source>
        <dbReference type="ARBA" id="ARBA00022475"/>
    </source>
</evidence>
<name>A0A517NCF5_9BACT</name>
<comment type="function">
    <text evidence="11">Mediates influx of magnesium ions. Alternates between open and closed states. Activated by low cytoplasmic Mg(2+) levels. Inactive when cytoplasmic Mg(2+) levels are high.</text>
</comment>
<keyword evidence="9 12" id="KW-0472">Membrane</keyword>
<dbReference type="GO" id="GO:0005886">
    <property type="term" value="C:plasma membrane"/>
    <property type="evidence" value="ECO:0007669"/>
    <property type="project" value="UniProtKB-SubCell"/>
</dbReference>
<keyword evidence="6 12" id="KW-0460">Magnesium</keyword>
<dbReference type="NCBIfam" id="TIGR00383">
    <property type="entry name" value="corA"/>
    <property type="match status" value="1"/>
</dbReference>
<evidence type="ECO:0000256" key="3">
    <source>
        <dbReference type="ARBA" id="ARBA00022448"/>
    </source>
</evidence>
<keyword evidence="15" id="KW-1185">Reference proteome</keyword>
<dbReference type="Pfam" id="PF01544">
    <property type="entry name" value="CorA"/>
    <property type="match status" value="1"/>
</dbReference>
<dbReference type="AlphaFoldDB" id="A0A517NCF5"/>
<feature type="transmembrane region" description="Helical" evidence="12">
    <location>
        <begin position="328"/>
        <end position="349"/>
    </location>
</feature>
<protein>
    <recommendedName>
        <fullName evidence="12">Magnesium transport protein CorA</fullName>
    </recommendedName>
</protein>
<dbReference type="GO" id="GO:0000287">
    <property type="term" value="F:magnesium ion binding"/>
    <property type="evidence" value="ECO:0007669"/>
    <property type="project" value="TreeGrafter"/>
</dbReference>
<dbReference type="GO" id="GO:0050897">
    <property type="term" value="F:cobalt ion binding"/>
    <property type="evidence" value="ECO:0007669"/>
    <property type="project" value="TreeGrafter"/>
</dbReference>
<dbReference type="RefSeq" id="WP_145170626.1">
    <property type="nucleotide sequence ID" value="NZ_CP036525.1"/>
</dbReference>
<sequence length="396" mass="44520">MNLKARFSRRKRRPTVTVGAVPGQMVAHEGSVRGRIRVIHYDSKTHTDQTVESTKDLQVHARKRGKSDPVALDESKTKSESPNQPPPIPAKAGNDVTWINVDGVGDVVMLKEISKMFGIHPLAMEDVINVHQHAKLEFYGDTMFFVARMPVAGDVEGAEFETEQVSIFLIDGMVITVQERPGDCLDPVRNRIANKLGRIRRRHADYLAYAIIDAIIDGYFPVLEHYGHKLDAAGAMLESANDRRLPLHLHEIRSDLLQVRKVVNQHRLAMNDINQNETDLITGDTALYFRDCQDHVQQLIETADTDRETCGELRELYFAMLGEKNNDVMKVLTIIATLFIPMSFVAGIYGMNFDSEASAMNMPELHWAFGYPFALGLMGLMAGGLLVFLYRKGWLS</sequence>
<evidence type="ECO:0000256" key="1">
    <source>
        <dbReference type="ARBA" id="ARBA00004651"/>
    </source>
</evidence>
<evidence type="ECO:0000256" key="10">
    <source>
        <dbReference type="ARBA" id="ARBA00034269"/>
    </source>
</evidence>
<dbReference type="Gene3D" id="1.20.58.340">
    <property type="entry name" value="Magnesium transport protein CorA, transmembrane region"/>
    <property type="match status" value="2"/>
</dbReference>
<dbReference type="SUPFAM" id="SSF144083">
    <property type="entry name" value="Magnesium transport protein CorA, transmembrane region"/>
    <property type="match status" value="1"/>
</dbReference>
<evidence type="ECO:0000256" key="5">
    <source>
        <dbReference type="ARBA" id="ARBA00022692"/>
    </source>
</evidence>
<proteinExistence type="inferred from homology"/>
<dbReference type="InterPro" id="IPR045861">
    <property type="entry name" value="CorA_cytoplasmic_dom"/>
</dbReference>
<dbReference type="CDD" id="cd12828">
    <property type="entry name" value="TmCorA-like_1"/>
    <property type="match status" value="1"/>
</dbReference>
<dbReference type="FunFam" id="1.20.58.340:FF:000004">
    <property type="entry name" value="Magnesium transport protein CorA"/>
    <property type="match status" value="1"/>
</dbReference>
<dbReference type="GO" id="GO:0015095">
    <property type="term" value="F:magnesium ion transmembrane transporter activity"/>
    <property type="evidence" value="ECO:0007669"/>
    <property type="project" value="UniProtKB-UniRule"/>
</dbReference>
<evidence type="ECO:0000256" key="9">
    <source>
        <dbReference type="ARBA" id="ARBA00023136"/>
    </source>
</evidence>
<dbReference type="PANTHER" id="PTHR46494">
    <property type="entry name" value="CORA FAMILY METAL ION TRANSPORTER (EUROFUNG)"/>
    <property type="match status" value="1"/>
</dbReference>
<keyword evidence="8 12" id="KW-0406">Ion transport</keyword>
<feature type="region of interest" description="Disordered" evidence="13">
    <location>
        <begin position="47"/>
        <end position="94"/>
    </location>
</feature>
<keyword evidence="3 12" id="KW-0813">Transport</keyword>
<feature type="transmembrane region" description="Helical" evidence="12">
    <location>
        <begin position="369"/>
        <end position="390"/>
    </location>
</feature>
<dbReference type="InterPro" id="IPR002523">
    <property type="entry name" value="MgTranspt_CorA/ZnTranspt_ZntB"/>
</dbReference>
<evidence type="ECO:0000256" key="6">
    <source>
        <dbReference type="ARBA" id="ARBA00022842"/>
    </source>
</evidence>
<feature type="compositionally biased region" description="Basic and acidic residues" evidence="13">
    <location>
        <begin position="47"/>
        <end position="59"/>
    </location>
</feature>
<evidence type="ECO:0000313" key="15">
    <source>
        <dbReference type="Proteomes" id="UP000318538"/>
    </source>
</evidence>
<organism evidence="14 15">
    <name type="scientific">Rubripirellula lacrimiformis</name>
    <dbReference type="NCBI Taxonomy" id="1930273"/>
    <lineage>
        <taxon>Bacteria</taxon>
        <taxon>Pseudomonadati</taxon>
        <taxon>Planctomycetota</taxon>
        <taxon>Planctomycetia</taxon>
        <taxon>Pirellulales</taxon>
        <taxon>Pirellulaceae</taxon>
        <taxon>Rubripirellula</taxon>
    </lineage>
</organism>
<dbReference type="InterPro" id="IPR004488">
    <property type="entry name" value="Mg/Co-transport_prot_CorA"/>
</dbReference>
<keyword evidence="5 12" id="KW-0812">Transmembrane</keyword>
<evidence type="ECO:0000256" key="8">
    <source>
        <dbReference type="ARBA" id="ARBA00023065"/>
    </source>
</evidence>
<comment type="similarity">
    <text evidence="2 12">Belongs to the CorA metal ion transporter (MIT) (TC 1.A.35) family.</text>
</comment>
<dbReference type="Gene3D" id="3.30.460.20">
    <property type="entry name" value="CorA soluble domain-like"/>
    <property type="match status" value="1"/>
</dbReference>
<keyword evidence="7 12" id="KW-1133">Transmembrane helix</keyword>
<dbReference type="GO" id="GO:0015087">
    <property type="term" value="F:cobalt ion transmembrane transporter activity"/>
    <property type="evidence" value="ECO:0007669"/>
    <property type="project" value="UniProtKB-UniRule"/>
</dbReference>
<evidence type="ECO:0000256" key="13">
    <source>
        <dbReference type="SAM" id="MobiDB-lite"/>
    </source>
</evidence>
<keyword evidence="4 12" id="KW-1003">Cell membrane</keyword>
<gene>
    <name evidence="14" type="primary">corA_1</name>
    <name evidence="12" type="synonym">corA</name>
    <name evidence="14" type="ORF">K227x_32110</name>
</gene>
<dbReference type="InterPro" id="IPR045863">
    <property type="entry name" value="CorA_TM1_TM2"/>
</dbReference>
<evidence type="ECO:0000313" key="14">
    <source>
        <dbReference type="EMBL" id="QDT04814.1"/>
    </source>
</evidence>
<accession>A0A517NCF5</accession>
<evidence type="ECO:0000256" key="12">
    <source>
        <dbReference type="RuleBase" id="RU362010"/>
    </source>
</evidence>
<dbReference type="EMBL" id="CP036525">
    <property type="protein sequence ID" value="QDT04814.1"/>
    <property type="molecule type" value="Genomic_DNA"/>
</dbReference>
<dbReference type="Proteomes" id="UP000318538">
    <property type="component" value="Chromosome"/>
</dbReference>
<reference evidence="14 15" key="1">
    <citation type="submission" date="2019-02" db="EMBL/GenBank/DDBJ databases">
        <title>Deep-cultivation of Planctomycetes and their phenomic and genomic characterization uncovers novel biology.</title>
        <authorList>
            <person name="Wiegand S."/>
            <person name="Jogler M."/>
            <person name="Boedeker C."/>
            <person name="Pinto D."/>
            <person name="Vollmers J."/>
            <person name="Rivas-Marin E."/>
            <person name="Kohn T."/>
            <person name="Peeters S.H."/>
            <person name="Heuer A."/>
            <person name="Rast P."/>
            <person name="Oberbeckmann S."/>
            <person name="Bunk B."/>
            <person name="Jeske O."/>
            <person name="Meyerdierks A."/>
            <person name="Storesund J.E."/>
            <person name="Kallscheuer N."/>
            <person name="Luecker S."/>
            <person name="Lage O.M."/>
            <person name="Pohl T."/>
            <person name="Merkel B.J."/>
            <person name="Hornburger P."/>
            <person name="Mueller R.-W."/>
            <person name="Bruemmer F."/>
            <person name="Labrenz M."/>
            <person name="Spormann A.M."/>
            <person name="Op den Camp H."/>
            <person name="Overmann J."/>
            <person name="Amann R."/>
            <person name="Jetten M.S.M."/>
            <person name="Mascher T."/>
            <person name="Medema M.H."/>
            <person name="Devos D.P."/>
            <person name="Kaster A.-K."/>
            <person name="Ovreas L."/>
            <person name="Rohde M."/>
            <person name="Galperin M.Y."/>
            <person name="Jogler C."/>
        </authorList>
    </citation>
    <scope>NUCLEOTIDE SEQUENCE [LARGE SCALE GENOMIC DNA]</scope>
    <source>
        <strain evidence="14 15">K22_7</strain>
    </source>
</reference>
<dbReference type="OrthoDB" id="9803416at2"/>
<dbReference type="PANTHER" id="PTHR46494:SF1">
    <property type="entry name" value="CORA FAMILY METAL ION TRANSPORTER (EUROFUNG)"/>
    <property type="match status" value="1"/>
</dbReference>
<evidence type="ECO:0000256" key="11">
    <source>
        <dbReference type="ARBA" id="ARBA00045497"/>
    </source>
</evidence>
<dbReference type="SUPFAM" id="SSF143865">
    <property type="entry name" value="CorA soluble domain-like"/>
    <property type="match status" value="1"/>
</dbReference>
<comment type="catalytic activity">
    <reaction evidence="10">
        <text>Mg(2+)(in) = Mg(2+)(out)</text>
        <dbReference type="Rhea" id="RHEA:29827"/>
        <dbReference type="ChEBI" id="CHEBI:18420"/>
    </reaction>
</comment>
<evidence type="ECO:0000256" key="7">
    <source>
        <dbReference type="ARBA" id="ARBA00022989"/>
    </source>
</evidence>
<comment type="subcellular location">
    <subcellularLocation>
        <location evidence="1">Cell membrane</location>
        <topology evidence="1">Multi-pass membrane protein</topology>
    </subcellularLocation>
    <subcellularLocation>
        <location evidence="12">Membrane</location>
        <topology evidence="12">Multi-pass membrane protein</topology>
    </subcellularLocation>
</comment>